<keyword evidence="1" id="KW-0472">Membrane</keyword>
<evidence type="ECO:0000313" key="3">
    <source>
        <dbReference type="Proteomes" id="UP000269665"/>
    </source>
</evidence>
<proteinExistence type="predicted"/>
<accession>A0A8B3FCT7</accession>
<evidence type="ECO:0000313" key="2">
    <source>
        <dbReference type="EMBL" id="RKO76138.1"/>
    </source>
</evidence>
<dbReference type="KEGG" id="ppar:A8F97_07925"/>
<reference evidence="2 3" key="1">
    <citation type="journal article" date="2018" name="BMC Genomics">
        <title>High genomic variability in the plant pathogenic bacterium Pectobacterium parmentieri deciphered from de novo assembled complete genomes.</title>
        <authorList>
            <person name="Zoledowska S."/>
            <person name="Motyka-Pomagruk A."/>
            <person name="Sledz W."/>
            <person name="Mengoni A."/>
            <person name="Lojkowska E."/>
        </authorList>
    </citation>
    <scope>NUCLEOTIDE SEQUENCE [LARGE SCALE GENOMIC DNA]</scope>
    <source>
        <strain evidence="2 3">IFB5626</strain>
    </source>
</reference>
<protein>
    <submittedName>
        <fullName evidence="2">Uncharacterized protein</fullName>
    </submittedName>
</protein>
<feature type="transmembrane region" description="Helical" evidence="1">
    <location>
        <begin position="83"/>
        <end position="105"/>
    </location>
</feature>
<dbReference type="RefSeq" id="WP_033071440.1">
    <property type="nucleotide sequence ID" value="NZ_CP015749.1"/>
</dbReference>
<evidence type="ECO:0000256" key="1">
    <source>
        <dbReference type="SAM" id="Phobius"/>
    </source>
</evidence>
<sequence>MTTKLSASQKIIEMDDKYTASVALCAVGIYAAIKTYENESYVACALVILCTVIRACALGHVVIADLQSFVPKSSSWYQNIQLLLMLLVTEFGLILAFGLAFTGLFK</sequence>
<organism evidence="2 3">
    <name type="scientific">Pectobacterium parmentieri</name>
    <dbReference type="NCBI Taxonomy" id="1905730"/>
    <lineage>
        <taxon>Bacteria</taxon>
        <taxon>Pseudomonadati</taxon>
        <taxon>Pseudomonadota</taxon>
        <taxon>Gammaproteobacteria</taxon>
        <taxon>Enterobacterales</taxon>
        <taxon>Pectobacteriaceae</taxon>
        <taxon>Pectobacterium</taxon>
    </lineage>
</organism>
<dbReference type="AlphaFoldDB" id="A0A8B3FCT7"/>
<name>A0A8B3FCT7_PECPM</name>
<feature type="transmembrane region" description="Helical" evidence="1">
    <location>
        <begin position="40"/>
        <end position="63"/>
    </location>
</feature>
<keyword evidence="1" id="KW-1133">Transmembrane helix</keyword>
<gene>
    <name evidence="2" type="ORF">C5E00_04745</name>
</gene>
<dbReference type="Proteomes" id="UP000269665">
    <property type="component" value="Unassembled WGS sequence"/>
</dbReference>
<keyword evidence="1" id="KW-0812">Transmembrane</keyword>
<comment type="caution">
    <text evidence="2">The sequence shown here is derived from an EMBL/GenBank/DDBJ whole genome shotgun (WGS) entry which is preliminary data.</text>
</comment>
<dbReference type="EMBL" id="PSZG01000001">
    <property type="protein sequence ID" value="RKO76138.1"/>
    <property type="molecule type" value="Genomic_DNA"/>
</dbReference>
<dbReference type="GeneID" id="45849385"/>